<dbReference type="AlphaFoldDB" id="L9ZTJ2"/>
<dbReference type="Gene3D" id="3.40.630.30">
    <property type="match status" value="1"/>
</dbReference>
<dbReference type="GO" id="GO:0044038">
    <property type="term" value="P:cell wall macromolecule biosynthetic process"/>
    <property type="evidence" value="ECO:0007669"/>
    <property type="project" value="InterPro"/>
</dbReference>
<dbReference type="PROSITE" id="PS51191">
    <property type="entry name" value="FEMABX"/>
    <property type="match status" value="1"/>
</dbReference>
<keyword evidence="3" id="KW-0133">Cell shape</keyword>
<evidence type="ECO:0000256" key="6">
    <source>
        <dbReference type="ARBA" id="ARBA00023316"/>
    </source>
</evidence>
<dbReference type="Pfam" id="PF13480">
    <property type="entry name" value="Acetyltransf_6"/>
    <property type="match status" value="1"/>
</dbReference>
<gene>
    <name evidence="8" type="ORF">C484_14768</name>
</gene>
<dbReference type="InterPro" id="IPR050644">
    <property type="entry name" value="PG_Glycine_Bridge_Synth"/>
</dbReference>
<dbReference type="PATRIC" id="fig|1230458.4.peg.2982"/>
<accession>L9ZTJ2</accession>
<comment type="similarity">
    <text evidence="1">Belongs to the FemABX family.</text>
</comment>
<keyword evidence="5" id="KW-0012">Acyltransferase</keyword>
<dbReference type="InterPro" id="IPR038740">
    <property type="entry name" value="BioF2-like_GNAT_dom"/>
</dbReference>
<evidence type="ECO:0000256" key="2">
    <source>
        <dbReference type="ARBA" id="ARBA00022679"/>
    </source>
</evidence>
<dbReference type="Proteomes" id="UP000011648">
    <property type="component" value="Unassembled WGS sequence"/>
</dbReference>
<dbReference type="OrthoDB" id="135106at2157"/>
<keyword evidence="2" id="KW-0808">Transferase</keyword>
<feature type="domain" description="BioF2-like acetyltransferase" evidence="7">
    <location>
        <begin position="186"/>
        <end position="321"/>
    </location>
</feature>
<keyword evidence="4" id="KW-0573">Peptidoglycan synthesis</keyword>
<sequence length="366" mass="41584">MGTLSAVKTKLDSRTRPGIGERTRETNTDYEVTVHETIDGIDRSRWNHVIAHAKQASVFHRYEWLEAIETGLGYTPNHVVVTKDGNPIGILPNFVVDLPKVPFQRLWSTYPGFGGPAITTDTAETLDAILETIPTLCTGRTIVHEIRAHDTEYLQYSDVLRSHGYRPARSKGRFVLSLTDGYDQVRSGMSDSRRKGIEQGKAHPYEIVEEELTRATLERFHRAYERHMEQIGGDAYPLAFFENLLAMDSRLLLLTLRLDGEYAGGFLELLDDEQSAVHGFFAAVPEEYYDDHASELLYDAVIRWAIDNGYDAYDFGGATGDFRSGLFRFKAGFGGELVPNLYWERGDGLRWKFVTAGRELYLRMRR</sequence>
<evidence type="ECO:0000256" key="4">
    <source>
        <dbReference type="ARBA" id="ARBA00022984"/>
    </source>
</evidence>
<dbReference type="RefSeq" id="WP_006826629.1">
    <property type="nucleotide sequence ID" value="NZ_AOIL01000050.1"/>
</dbReference>
<dbReference type="InterPro" id="IPR016181">
    <property type="entry name" value="Acyl_CoA_acyltransferase"/>
</dbReference>
<evidence type="ECO:0000313" key="8">
    <source>
        <dbReference type="EMBL" id="ELY88867.1"/>
    </source>
</evidence>
<name>L9ZTJ2_9EURY</name>
<evidence type="ECO:0000313" key="9">
    <source>
        <dbReference type="Proteomes" id="UP000011648"/>
    </source>
</evidence>
<dbReference type="GO" id="GO:0071555">
    <property type="term" value="P:cell wall organization"/>
    <property type="evidence" value="ECO:0007669"/>
    <property type="project" value="UniProtKB-KW"/>
</dbReference>
<dbReference type="PANTHER" id="PTHR36174">
    <property type="entry name" value="LIPID II:GLYCINE GLYCYLTRANSFERASE"/>
    <property type="match status" value="1"/>
</dbReference>
<dbReference type="STRING" id="1230458.C484_14768"/>
<dbReference type="PANTHER" id="PTHR36174:SF1">
    <property type="entry name" value="LIPID II:GLYCINE GLYCYLTRANSFERASE"/>
    <property type="match status" value="1"/>
</dbReference>
<organism evidence="8 9">
    <name type="scientific">Natrialba taiwanensis DSM 12281</name>
    <dbReference type="NCBI Taxonomy" id="1230458"/>
    <lineage>
        <taxon>Archaea</taxon>
        <taxon>Methanobacteriati</taxon>
        <taxon>Methanobacteriota</taxon>
        <taxon>Stenosarchaea group</taxon>
        <taxon>Halobacteria</taxon>
        <taxon>Halobacteriales</taxon>
        <taxon>Natrialbaceae</taxon>
        <taxon>Natrialba</taxon>
    </lineage>
</organism>
<evidence type="ECO:0000256" key="1">
    <source>
        <dbReference type="ARBA" id="ARBA00009943"/>
    </source>
</evidence>
<reference evidence="8 9" key="1">
    <citation type="journal article" date="2014" name="PLoS Genet.">
        <title>Phylogenetically driven sequencing of extremely halophilic archaea reveals strategies for static and dynamic osmo-response.</title>
        <authorList>
            <person name="Becker E.A."/>
            <person name="Seitzer P.M."/>
            <person name="Tritt A."/>
            <person name="Larsen D."/>
            <person name="Krusor M."/>
            <person name="Yao A.I."/>
            <person name="Wu D."/>
            <person name="Madern D."/>
            <person name="Eisen J.A."/>
            <person name="Darling A.E."/>
            <person name="Facciotti M.T."/>
        </authorList>
    </citation>
    <scope>NUCLEOTIDE SEQUENCE [LARGE SCALE GENOMIC DNA]</scope>
    <source>
        <strain evidence="8 9">DSM 12281</strain>
    </source>
</reference>
<evidence type="ECO:0000259" key="7">
    <source>
        <dbReference type="Pfam" id="PF13480"/>
    </source>
</evidence>
<keyword evidence="9" id="KW-1185">Reference proteome</keyword>
<evidence type="ECO:0000256" key="3">
    <source>
        <dbReference type="ARBA" id="ARBA00022960"/>
    </source>
</evidence>
<proteinExistence type="inferred from homology"/>
<evidence type="ECO:0000256" key="5">
    <source>
        <dbReference type="ARBA" id="ARBA00023315"/>
    </source>
</evidence>
<dbReference type="EMBL" id="AOIL01000050">
    <property type="protein sequence ID" value="ELY88867.1"/>
    <property type="molecule type" value="Genomic_DNA"/>
</dbReference>
<dbReference type="GO" id="GO:0016755">
    <property type="term" value="F:aminoacyltransferase activity"/>
    <property type="evidence" value="ECO:0007669"/>
    <property type="project" value="InterPro"/>
</dbReference>
<protein>
    <recommendedName>
        <fullName evidence="7">BioF2-like acetyltransferase domain-containing protein</fullName>
    </recommendedName>
</protein>
<dbReference type="SUPFAM" id="SSF55729">
    <property type="entry name" value="Acyl-CoA N-acyltransferases (Nat)"/>
    <property type="match status" value="1"/>
</dbReference>
<dbReference type="InterPro" id="IPR003447">
    <property type="entry name" value="FEMABX"/>
</dbReference>
<keyword evidence="6" id="KW-0961">Cell wall biogenesis/degradation</keyword>
<dbReference type="GO" id="GO:0008360">
    <property type="term" value="P:regulation of cell shape"/>
    <property type="evidence" value="ECO:0007669"/>
    <property type="project" value="UniProtKB-KW"/>
</dbReference>
<comment type="caution">
    <text evidence="8">The sequence shown here is derived from an EMBL/GenBank/DDBJ whole genome shotgun (WGS) entry which is preliminary data.</text>
</comment>